<reference evidence="2 3" key="1">
    <citation type="submission" date="2017-03" db="EMBL/GenBank/DDBJ databases">
        <title>Genome Survey of Euroglyphus maynei.</title>
        <authorList>
            <person name="Arlian L.G."/>
            <person name="Morgan M.S."/>
            <person name="Rider S.D."/>
        </authorList>
    </citation>
    <scope>NUCLEOTIDE SEQUENCE [LARGE SCALE GENOMIC DNA]</scope>
    <source>
        <strain evidence="2">Arlian Lab</strain>
        <tissue evidence="2">Whole body</tissue>
    </source>
</reference>
<dbReference type="PROSITE" id="PS50835">
    <property type="entry name" value="IG_LIKE"/>
    <property type="match status" value="1"/>
</dbReference>
<gene>
    <name evidence="2" type="ORF">BLA29_009993</name>
</gene>
<dbReference type="EMBL" id="MUJZ01069349">
    <property type="protein sequence ID" value="OTF69665.1"/>
    <property type="molecule type" value="Genomic_DNA"/>
</dbReference>
<dbReference type="InterPro" id="IPR003599">
    <property type="entry name" value="Ig_sub"/>
</dbReference>
<proteinExistence type="predicted"/>
<protein>
    <recommendedName>
        <fullName evidence="1">Ig-like domain-containing protein</fullName>
    </recommendedName>
</protein>
<organism evidence="2 3">
    <name type="scientific">Euroglyphus maynei</name>
    <name type="common">Mayne's house dust mite</name>
    <dbReference type="NCBI Taxonomy" id="6958"/>
    <lineage>
        <taxon>Eukaryota</taxon>
        <taxon>Metazoa</taxon>
        <taxon>Ecdysozoa</taxon>
        <taxon>Arthropoda</taxon>
        <taxon>Chelicerata</taxon>
        <taxon>Arachnida</taxon>
        <taxon>Acari</taxon>
        <taxon>Acariformes</taxon>
        <taxon>Sarcoptiformes</taxon>
        <taxon>Astigmata</taxon>
        <taxon>Psoroptidia</taxon>
        <taxon>Analgoidea</taxon>
        <taxon>Pyroglyphidae</taxon>
        <taxon>Pyroglyphinae</taxon>
        <taxon>Euroglyphus</taxon>
    </lineage>
</organism>
<dbReference type="Proteomes" id="UP000194236">
    <property type="component" value="Unassembled WGS sequence"/>
</dbReference>
<evidence type="ECO:0000313" key="3">
    <source>
        <dbReference type="Proteomes" id="UP000194236"/>
    </source>
</evidence>
<dbReference type="OrthoDB" id="10628151at2759"/>
<dbReference type="InterPro" id="IPR013783">
    <property type="entry name" value="Ig-like_fold"/>
</dbReference>
<accession>A0A1Y3AR58</accession>
<dbReference type="AlphaFoldDB" id="A0A1Y3AR58"/>
<evidence type="ECO:0000259" key="1">
    <source>
        <dbReference type="PROSITE" id="PS50835"/>
    </source>
</evidence>
<keyword evidence="3" id="KW-1185">Reference proteome</keyword>
<dbReference type="SUPFAM" id="SSF48726">
    <property type="entry name" value="Immunoglobulin"/>
    <property type="match status" value="1"/>
</dbReference>
<dbReference type="Gene3D" id="2.60.40.10">
    <property type="entry name" value="Immunoglobulins"/>
    <property type="match status" value="1"/>
</dbReference>
<dbReference type="Pfam" id="PF13927">
    <property type="entry name" value="Ig_3"/>
    <property type="match status" value="1"/>
</dbReference>
<sequence>MGTYFIQKLNPQLQSRHTIAIDEGESAFFYCSFDGYPTPSIEWYHTDLKTLSTFGAESIAQSSFTIGYEPYVAHSSSNNNVNVDPNGPVPISKQTSNIANGQYIYGRNFLVIERVSIEDTGIISCVANNTNSIIRHEMFLFVKSNY</sequence>
<dbReference type="InterPro" id="IPR007110">
    <property type="entry name" value="Ig-like_dom"/>
</dbReference>
<feature type="domain" description="Ig-like" evidence="1">
    <location>
        <begin position="11"/>
        <end position="141"/>
    </location>
</feature>
<dbReference type="InterPro" id="IPR036179">
    <property type="entry name" value="Ig-like_dom_sf"/>
</dbReference>
<dbReference type="SMART" id="SM00408">
    <property type="entry name" value="IGc2"/>
    <property type="match status" value="1"/>
</dbReference>
<evidence type="ECO:0000313" key="2">
    <source>
        <dbReference type="EMBL" id="OTF69665.1"/>
    </source>
</evidence>
<name>A0A1Y3AR58_EURMA</name>
<dbReference type="InterPro" id="IPR003598">
    <property type="entry name" value="Ig_sub2"/>
</dbReference>
<dbReference type="SMART" id="SM00409">
    <property type="entry name" value="IG"/>
    <property type="match status" value="1"/>
</dbReference>
<comment type="caution">
    <text evidence="2">The sequence shown here is derived from an EMBL/GenBank/DDBJ whole genome shotgun (WGS) entry which is preliminary data.</text>
</comment>